<name>A0A975DKY1_9GAMM</name>
<proteinExistence type="predicted"/>
<feature type="domain" description="Tail specific protease" evidence="1">
    <location>
        <begin position="125"/>
        <end position="323"/>
    </location>
</feature>
<dbReference type="GO" id="GO:0008236">
    <property type="term" value="F:serine-type peptidase activity"/>
    <property type="evidence" value="ECO:0007669"/>
    <property type="project" value="InterPro"/>
</dbReference>
<protein>
    <submittedName>
        <fullName evidence="2">S41 family peptidase</fullName>
    </submittedName>
</protein>
<accession>A0A975DKY1</accession>
<evidence type="ECO:0000313" key="2">
    <source>
        <dbReference type="EMBL" id="QTH73025.1"/>
    </source>
</evidence>
<geneLocation type="plasmid" evidence="2 3">
    <name>unnamed4</name>
</geneLocation>
<sequence length="346" mass="37829">MKNVKIFFESFKEYYLDFGLSNTDWNAVYESAISGVDATTSDEELFEIFYQAILNLNDTHVSISSGSIGTASINNKPVFWEVLLEEFMLLNNLGSTLPVELTQAANEYIDDSVNAFKQITASYAEEQSSITTFGDDALMWFQSSNIGYLAINKMAGLSPDLDLEGEIGQANTGINKALGELADTDALIVDVRFNNGGFDAVSMMYAKHLITNGGILASKEVSDHLGNMFTLNYELEPSSNAYTKPIFILTSASTVSAAEVFVLLMKSQPNVIIVGENTQGSLSDALEKSLPNGFKFNLSNEKYLSADGQWYEKSGIPADVEVPFLDYSSRQVGEDLAIEAVISLLD</sequence>
<dbReference type="Gene3D" id="3.30.750.44">
    <property type="match status" value="1"/>
</dbReference>
<dbReference type="PANTHER" id="PTHR11261">
    <property type="entry name" value="INTERPHOTORECEPTOR RETINOID-BINDING PROTEIN"/>
    <property type="match status" value="1"/>
</dbReference>
<dbReference type="InterPro" id="IPR029045">
    <property type="entry name" value="ClpP/crotonase-like_dom_sf"/>
</dbReference>
<dbReference type="EMBL" id="CP072134">
    <property type="protein sequence ID" value="QTH73025.1"/>
    <property type="molecule type" value="Genomic_DNA"/>
</dbReference>
<dbReference type="SMART" id="SM00245">
    <property type="entry name" value="TSPc"/>
    <property type="match status" value="1"/>
</dbReference>
<dbReference type="InterPro" id="IPR005151">
    <property type="entry name" value="Tail-specific_protease"/>
</dbReference>
<dbReference type="PANTHER" id="PTHR11261:SF3">
    <property type="entry name" value="RETINOL-BINDING PROTEIN 3"/>
    <property type="match status" value="1"/>
</dbReference>
<dbReference type="KEGG" id="pxi:J5O05_17365"/>
<dbReference type="RefSeq" id="WP_208844644.1">
    <property type="nucleotide sequence ID" value="NZ_CP072134.1"/>
</dbReference>
<dbReference type="SUPFAM" id="SSF52096">
    <property type="entry name" value="ClpP/crotonase"/>
    <property type="match status" value="1"/>
</dbReference>
<dbReference type="GO" id="GO:0006508">
    <property type="term" value="P:proteolysis"/>
    <property type="evidence" value="ECO:0007669"/>
    <property type="project" value="InterPro"/>
</dbReference>
<dbReference type="Gene3D" id="3.90.226.10">
    <property type="entry name" value="2-enoyl-CoA Hydratase, Chain A, domain 1"/>
    <property type="match status" value="1"/>
</dbReference>
<dbReference type="Pfam" id="PF03572">
    <property type="entry name" value="Peptidase_S41"/>
    <property type="match status" value="1"/>
</dbReference>
<evidence type="ECO:0000313" key="3">
    <source>
        <dbReference type="Proteomes" id="UP000664904"/>
    </source>
</evidence>
<organism evidence="2 3">
    <name type="scientific">Pseudoalteromonas xiamenensis</name>
    <dbReference type="NCBI Taxonomy" id="882626"/>
    <lineage>
        <taxon>Bacteria</taxon>
        <taxon>Pseudomonadati</taxon>
        <taxon>Pseudomonadota</taxon>
        <taxon>Gammaproteobacteria</taxon>
        <taxon>Alteromonadales</taxon>
        <taxon>Pseudoalteromonadaceae</taxon>
        <taxon>Pseudoalteromonas</taxon>
    </lineage>
</organism>
<dbReference type="CDD" id="cd07563">
    <property type="entry name" value="Peptidase_S41_IRBP"/>
    <property type="match status" value="1"/>
</dbReference>
<reference evidence="2" key="1">
    <citation type="submission" date="2021-03" db="EMBL/GenBank/DDBJ databases">
        <title>Complete Genome of Pseudoalteromonas xiamenensis STKMTI.2, a new potential marine bacterium producing anti-Vibrio compounds.</title>
        <authorList>
            <person name="Handayani D.P."/>
            <person name="Isnansetyo A."/>
            <person name="Istiqomah I."/>
            <person name="Jumina J."/>
        </authorList>
    </citation>
    <scope>NUCLEOTIDE SEQUENCE</scope>
    <source>
        <strain evidence="2">STKMTI.2</strain>
        <plasmid evidence="2">unnamed4</plasmid>
    </source>
</reference>
<gene>
    <name evidence="2" type="ORF">J5O05_17365</name>
</gene>
<dbReference type="AlphaFoldDB" id="A0A975DKY1"/>
<evidence type="ECO:0000259" key="1">
    <source>
        <dbReference type="SMART" id="SM00245"/>
    </source>
</evidence>
<keyword evidence="3" id="KW-1185">Reference proteome</keyword>
<keyword evidence="2" id="KW-0614">Plasmid</keyword>
<dbReference type="Proteomes" id="UP000664904">
    <property type="component" value="Plasmid unnamed4"/>
</dbReference>